<evidence type="ECO:0000313" key="1">
    <source>
        <dbReference type="EMBL" id="JAH01155.1"/>
    </source>
</evidence>
<dbReference type="EMBL" id="GBXM01107422">
    <property type="protein sequence ID" value="JAH01155.1"/>
    <property type="molecule type" value="Transcribed_RNA"/>
</dbReference>
<proteinExistence type="predicted"/>
<accession>A0A0E9PAQ5</accession>
<reference evidence="1" key="1">
    <citation type="submission" date="2014-11" db="EMBL/GenBank/DDBJ databases">
        <authorList>
            <person name="Amaro Gonzalez C."/>
        </authorList>
    </citation>
    <scope>NUCLEOTIDE SEQUENCE</scope>
</reference>
<organism evidence="1">
    <name type="scientific">Anguilla anguilla</name>
    <name type="common">European freshwater eel</name>
    <name type="synonym">Muraena anguilla</name>
    <dbReference type="NCBI Taxonomy" id="7936"/>
    <lineage>
        <taxon>Eukaryota</taxon>
        <taxon>Metazoa</taxon>
        <taxon>Chordata</taxon>
        <taxon>Craniata</taxon>
        <taxon>Vertebrata</taxon>
        <taxon>Euteleostomi</taxon>
        <taxon>Actinopterygii</taxon>
        <taxon>Neopterygii</taxon>
        <taxon>Teleostei</taxon>
        <taxon>Anguilliformes</taxon>
        <taxon>Anguillidae</taxon>
        <taxon>Anguilla</taxon>
    </lineage>
</organism>
<name>A0A0E9PAQ5_ANGAN</name>
<dbReference type="AlphaFoldDB" id="A0A0E9PAQ5"/>
<sequence length="60" mass="7143">MHFHNLKLERGSPPKNPDCVSFPENLLIMICFYMRQSQVFCSCKRPYEKMSLGKQLFLFL</sequence>
<reference evidence="1" key="2">
    <citation type="journal article" date="2015" name="Fish Shellfish Immunol.">
        <title>Early steps in the European eel (Anguilla anguilla)-Vibrio vulnificus interaction in the gills: Role of the RtxA13 toxin.</title>
        <authorList>
            <person name="Callol A."/>
            <person name="Pajuelo D."/>
            <person name="Ebbesson L."/>
            <person name="Teles M."/>
            <person name="MacKenzie S."/>
            <person name="Amaro C."/>
        </authorList>
    </citation>
    <scope>NUCLEOTIDE SEQUENCE</scope>
</reference>
<protein>
    <submittedName>
        <fullName evidence="1">Uncharacterized protein</fullName>
    </submittedName>
</protein>